<proteinExistence type="predicted"/>
<dbReference type="EMBL" id="LNYO01000011">
    <property type="protein sequence ID" value="KTD37461.1"/>
    <property type="molecule type" value="Genomic_DNA"/>
</dbReference>
<dbReference type="AlphaFoldDB" id="A0A0W0WYR3"/>
<comment type="caution">
    <text evidence="2">The sequence shown here is derived from an EMBL/GenBank/DDBJ whole genome shotgun (WGS) entry which is preliminary data.</text>
</comment>
<protein>
    <submittedName>
        <fullName evidence="2">Uncharacterized protein</fullName>
    </submittedName>
</protein>
<feature type="region of interest" description="Disordered" evidence="1">
    <location>
        <begin position="149"/>
        <end position="192"/>
    </location>
</feature>
<sequence>MNYKITEHYERGEEKLLASFNKLNDARLFMTKKSSIDEEEKKIIYRVYDDQDELLLELNNENIFVTHAKYAEGNGDLNNTASFIFQVMIKPLGALERKEIAQFSDKNDAHLFIACKFEADNPTHDNDLFFIFKNKILIDTLNKTIYENRKREGQKSSNNGKGSAYRLSPLSTRPTPSGGPPDYWVENGDEVE</sequence>
<dbReference type="PATRIC" id="fig|45070.6.peg.694"/>
<keyword evidence="3" id="KW-1185">Reference proteome</keyword>
<gene>
    <name evidence="2" type="ORF">Lnau_0651</name>
</gene>
<accession>A0A0W0WYR3</accession>
<reference evidence="2 3" key="1">
    <citation type="submission" date="2015-11" db="EMBL/GenBank/DDBJ databases">
        <title>Genomic analysis of 38 Legionella species identifies large and diverse effector repertoires.</title>
        <authorList>
            <person name="Burstein D."/>
            <person name="Amaro F."/>
            <person name="Zusman T."/>
            <person name="Lifshitz Z."/>
            <person name="Cohen O."/>
            <person name="Gilbert J.A."/>
            <person name="Pupko T."/>
            <person name="Shuman H.A."/>
            <person name="Segal G."/>
        </authorList>
    </citation>
    <scope>NUCLEOTIDE SEQUENCE [LARGE SCALE GENOMIC DNA]</scope>
    <source>
        <strain evidence="2 3">ATCC 49506</strain>
    </source>
</reference>
<evidence type="ECO:0000313" key="2">
    <source>
        <dbReference type="EMBL" id="KTD37461.1"/>
    </source>
</evidence>
<dbReference type="Proteomes" id="UP000054725">
    <property type="component" value="Unassembled WGS sequence"/>
</dbReference>
<evidence type="ECO:0000313" key="3">
    <source>
        <dbReference type="Proteomes" id="UP000054725"/>
    </source>
</evidence>
<organism evidence="2 3">
    <name type="scientific">Legionella nautarum</name>
    <dbReference type="NCBI Taxonomy" id="45070"/>
    <lineage>
        <taxon>Bacteria</taxon>
        <taxon>Pseudomonadati</taxon>
        <taxon>Pseudomonadota</taxon>
        <taxon>Gammaproteobacteria</taxon>
        <taxon>Legionellales</taxon>
        <taxon>Legionellaceae</taxon>
        <taxon>Legionella</taxon>
    </lineage>
</organism>
<evidence type="ECO:0000256" key="1">
    <source>
        <dbReference type="SAM" id="MobiDB-lite"/>
    </source>
</evidence>
<name>A0A0W0WYR3_9GAMM</name>
<dbReference type="OrthoDB" id="5636099at2"/>
<dbReference type="RefSeq" id="WP_058503720.1">
    <property type="nucleotide sequence ID" value="NZ_CAAAIF010000008.1"/>
</dbReference>